<keyword evidence="2" id="KW-0472">Membrane</keyword>
<evidence type="ECO:0008006" key="5">
    <source>
        <dbReference type="Google" id="ProtNLM"/>
    </source>
</evidence>
<sequence length="744" mass="80554">MYIVSLARMAMTVAAVMLAHQVAGKAVRDALFLGALPVTALPRMVILSAVLSVLAVPVYSNLLARLGPRRLVPLGFILSAAAHVAEWAWTGTGTGTVIPVVVYIHVAAFGALLLSGFWSLTSELFDPHSAREQVVRIATAGSLGGIVGGLAVERIGAWASTDTALLLLAALHAACAIGLWPLCGSVRARTRALAPEPVFALKSFQASPQAREIAILVIFGTASAAILDYLLKSRAAADYDKGHLLQFFAIFYTVIQVVTFVFQAFAAVPVQRRLGVGRSVTMLPVGLGVGAIVSVFFPSTPVFALARGTESVVRGSLFRSGYELLFSAMAPSEKRRVKTFLDVACDRAGDALGASVVQLLLMTGPLFVVNEMLGVVLLMAAASIWIGRRLDSMYLRSIEQRLVDQAASDGLMSMGDFGGPSLLSLEVPVVETPLALEDVRPGHREHVPVQVLLDEPLDLLRQLRSGDRERVIVALESAQTFEPIHVSQTLQLLAWDDVTAQVRRALERTVERHVGLMVDALLDGATDFAIRRRIPRILVGAPSQRALDGLALGLADTRFEVRYQCSRAMDRILVADPSLRVDAPRIFQIVERELSVARPVWNGHRLLDQFESSDAVMFLDEHLRDRANRSLEHVFSLLVTVLPRDPIKVAFRVVHTDDPMLRGLALEYLTGVLPESVRVRLWDILDAGSGRSEGSPTSKTALEELLRSQDGLLEQLNRQITPSSGDAPGQSGPRPPTTAPSARR</sequence>
<feature type="transmembrane region" description="Helical" evidence="2">
    <location>
        <begin position="243"/>
        <end position="268"/>
    </location>
</feature>
<feature type="transmembrane region" description="Helical" evidence="2">
    <location>
        <begin position="213"/>
        <end position="231"/>
    </location>
</feature>
<dbReference type="KEGG" id="abac:LuPra_03790"/>
<dbReference type="Gene3D" id="1.20.1250.20">
    <property type="entry name" value="MFS general substrate transporter like domains"/>
    <property type="match status" value="1"/>
</dbReference>
<dbReference type="STRING" id="1855912.LuPra_03790"/>
<dbReference type="Proteomes" id="UP000076079">
    <property type="component" value="Chromosome"/>
</dbReference>
<dbReference type="OrthoDB" id="1132709at2"/>
<protein>
    <recommendedName>
        <fullName evidence="5">ADP,ATP carrier protein</fullName>
    </recommendedName>
</protein>
<evidence type="ECO:0000313" key="3">
    <source>
        <dbReference type="EMBL" id="AMY10554.1"/>
    </source>
</evidence>
<dbReference type="EMBL" id="CP015136">
    <property type="protein sequence ID" value="AMY10554.1"/>
    <property type="molecule type" value="Genomic_DNA"/>
</dbReference>
<feature type="transmembrane region" description="Helical" evidence="2">
    <location>
        <begin position="280"/>
        <end position="297"/>
    </location>
</feature>
<organism evidence="3 4">
    <name type="scientific">Luteitalea pratensis</name>
    <dbReference type="NCBI Taxonomy" id="1855912"/>
    <lineage>
        <taxon>Bacteria</taxon>
        <taxon>Pseudomonadati</taxon>
        <taxon>Acidobacteriota</taxon>
        <taxon>Vicinamibacteria</taxon>
        <taxon>Vicinamibacterales</taxon>
        <taxon>Vicinamibacteraceae</taxon>
        <taxon>Luteitalea</taxon>
    </lineage>
</organism>
<dbReference type="InterPro" id="IPR036259">
    <property type="entry name" value="MFS_trans_sf"/>
</dbReference>
<keyword evidence="2" id="KW-1133">Transmembrane helix</keyword>
<evidence type="ECO:0000313" key="4">
    <source>
        <dbReference type="Proteomes" id="UP000076079"/>
    </source>
</evidence>
<feature type="region of interest" description="Disordered" evidence="1">
    <location>
        <begin position="716"/>
        <end position="744"/>
    </location>
</feature>
<name>A0A143PRW1_LUTPR</name>
<evidence type="ECO:0000256" key="1">
    <source>
        <dbReference type="SAM" id="MobiDB-lite"/>
    </source>
</evidence>
<keyword evidence="2" id="KW-0812">Transmembrane</keyword>
<proteinExistence type="predicted"/>
<feature type="transmembrane region" description="Helical" evidence="2">
    <location>
        <begin position="366"/>
        <end position="386"/>
    </location>
</feature>
<reference evidence="4" key="2">
    <citation type="submission" date="2016-04" db="EMBL/GenBank/DDBJ databases">
        <title>First Complete Genome Sequence of a Subdivision 6 Acidobacterium.</title>
        <authorList>
            <person name="Huang S."/>
            <person name="Vieira S."/>
            <person name="Bunk B."/>
            <person name="Riedel T."/>
            <person name="Sproeer C."/>
            <person name="Overmann J."/>
        </authorList>
    </citation>
    <scope>NUCLEOTIDE SEQUENCE [LARGE SCALE GENOMIC DNA]</scope>
    <source>
        <strain evidence="4">DSM 100886 HEG_-6_39</strain>
    </source>
</reference>
<gene>
    <name evidence="3" type="ORF">LuPra_03790</name>
</gene>
<feature type="transmembrane region" description="Helical" evidence="2">
    <location>
        <begin position="40"/>
        <end position="59"/>
    </location>
</feature>
<keyword evidence="4" id="KW-1185">Reference proteome</keyword>
<dbReference type="RefSeq" id="WP_110172183.1">
    <property type="nucleotide sequence ID" value="NZ_CP015136.1"/>
</dbReference>
<dbReference type="AlphaFoldDB" id="A0A143PRW1"/>
<feature type="transmembrane region" description="Helical" evidence="2">
    <location>
        <begin position="71"/>
        <end position="89"/>
    </location>
</feature>
<feature type="transmembrane region" description="Helical" evidence="2">
    <location>
        <begin position="101"/>
        <end position="121"/>
    </location>
</feature>
<accession>A0A143PRW1</accession>
<feature type="transmembrane region" description="Helical" evidence="2">
    <location>
        <begin position="133"/>
        <end position="152"/>
    </location>
</feature>
<evidence type="ECO:0000256" key="2">
    <source>
        <dbReference type="SAM" id="Phobius"/>
    </source>
</evidence>
<dbReference type="SUPFAM" id="SSF103473">
    <property type="entry name" value="MFS general substrate transporter"/>
    <property type="match status" value="1"/>
</dbReference>
<reference evidence="3 4" key="1">
    <citation type="journal article" date="2016" name="Genome Announc.">
        <title>First Complete Genome Sequence of a Subdivision 6 Acidobacterium Strain.</title>
        <authorList>
            <person name="Huang S."/>
            <person name="Vieira S."/>
            <person name="Bunk B."/>
            <person name="Riedel T."/>
            <person name="Sproer C."/>
            <person name="Overmann J."/>
        </authorList>
    </citation>
    <scope>NUCLEOTIDE SEQUENCE [LARGE SCALE GENOMIC DNA]</scope>
    <source>
        <strain evidence="4">DSM 100886 HEG_-6_39</strain>
    </source>
</reference>
<feature type="transmembrane region" description="Helical" evidence="2">
    <location>
        <begin position="164"/>
        <end position="183"/>
    </location>
</feature>